<dbReference type="Proteomes" id="UP000053555">
    <property type="component" value="Unassembled WGS sequence"/>
</dbReference>
<evidence type="ECO:0000259" key="3">
    <source>
        <dbReference type="Pfam" id="PF01073"/>
    </source>
</evidence>
<keyword evidence="1" id="KW-0521">NADP</keyword>
<evidence type="ECO:0000256" key="1">
    <source>
        <dbReference type="ARBA" id="ARBA00022857"/>
    </source>
</evidence>
<dbReference type="AlphaFoldDB" id="A0A0B2R9X9"/>
<dbReference type="SUPFAM" id="SSF51735">
    <property type="entry name" value="NAD(P)-binding Rossmann-fold domains"/>
    <property type="match status" value="1"/>
</dbReference>
<organism evidence="4">
    <name type="scientific">Glycine soja</name>
    <name type="common">Wild soybean</name>
    <dbReference type="NCBI Taxonomy" id="3848"/>
    <lineage>
        <taxon>Eukaryota</taxon>
        <taxon>Viridiplantae</taxon>
        <taxon>Streptophyta</taxon>
        <taxon>Embryophyta</taxon>
        <taxon>Tracheophyta</taxon>
        <taxon>Spermatophyta</taxon>
        <taxon>Magnoliopsida</taxon>
        <taxon>eudicotyledons</taxon>
        <taxon>Gunneridae</taxon>
        <taxon>Pentapetalae</taxon>
        <taxon>rosids</taxon>
        <taxon>fabids</taxon>
        <taxon>Fabales</taxon>
        <taxon>Fabaceae</taxon>
        <taxon>Papilionoideae</taxon>
        <taxon>50 kb inversion clade</taxon>
        <taxon>NPAAA clade</taxon>
        <taxon>indigoferoid/millettioid clade</taxon>
        <taxon>Phaseoleae</taxon>
        <taxon>Glycine</taxon>
        <taxon>Glycine subgen. Soja</taxon>
    </lineage>
</organism>
<dbReference type="GO" id="GO:0000252">
    <property type="term" value="F:3-beta-hydroxysteroid dehydrogenase [NAD(P)+]/C4-decarboxylase activity"/>
    <property type="evidence" value="ECO:0007669"/>
    <property type="project" value="UniProtKB-EC"/>
</dbReference>
<sequence length="149" mass="16209">MNSAALEGVEVVFHMAAPNSSINNYQLHHSINVQGAHNVIDACMELNVKRLIYTSCLVYPSFPSIFFDDVHGIHNGNETMPYPNDHYSATKAEGEALVIKANGTNGLLTCYIRLSSIFGPGDRLSMSSLVAAARKGESKVHVVIPPIHM</sequence>
<evidence type="ECO:0000313" key="4">
    <source>
        <dbReference type="EMBL" id="KHN28738.1"/>
    </source>
</evidence>
<feature type="domain" description="3-beta hydroxysteroid dehydrogenase/isomerase" evidence="3">
    <location>
        <begin position="4"/>
        <end position="143"/>
    </location>
</feature>
<protein>
    <submittedName>
        <fullName evidence="4">3beta-hydroxysteroid-dehydrogenase/decarboxylase isoform 2</fullName>
        <ecNumber evidence="4">1.1.1.170</ecNumber>
    </submittedName>
</protein>
<gene>
    <name evidence="4" type="ORF">glysoja_048473</name>
</gene>
<reference evidence="4" key="1">
    <citation type="submission" date="2014-07" db="EMBL/GenBank/DDBJ databases">
        <title>Identification of a novel salt tolerance gene in wild soybean by whole-genome sequencing.</title>
        <authorList>
            <person name="Lam H.-M."/>
            <person name="Qi X."/>
            <person name="Li M.-W."/>
            <person name="Liu X."/>
            <person name="Xie M."/>
            <person name="Ni M."/>
            <person name="Xu X."/>
        </authorList>
    </citation>
    <scope>NUCLEOTIDE SEQUENCE [LARGE SCALE GENOMIC DNA]</scope>
    <source>
        <tissue evidence="4">Root</tissue>
    </source>
</reference>
<dbReference type="EMBL" id="KN652483">
    <property type="protein sequence ID" value="KHN28738.1"/>
    <property type="molecule type" value="Genomic_DNA"/>
</dbReference>
<dbReference type="Gene3D" id="3.40.50.720">
    <property type="entry name" value="NAD(P)-binding Rossmann-like Domain"/>
    <property type="match status" value="1"/>
</dbReference>
<dbReference type="EC" id="1.1.1.170" evidence="4"/>
<dbReference type="InterPro" id="IPR036291">
    <property type="entry name" value="NAD(P)-bd_dom_sf"/>
</dbReference>
<evidence type="ECO:0000256" key="2">
    <source>
        <dbReference type="ARBA" id="ARBA00023002"/>
    </source>
</evidence>
<keyword evidence="2 4" id="KW-0560">Oxidoreductase</keyword>
<dbReference type="InterPro" id="IPR050425">
    <property type="entry name" value="NAD(P)_dehydrat-like"/>
</dbReference>
<dbReference type="InterPro" id="IPR002225">
    <property type="entry name" value="3Beta_OHSteriod_DH/Estase"/>
</dbReference>
<accession>A0A0B2R9X9</accession>
<dbReference type="PANTHER" id="PTHR10366">
    <property type="entry name" value="NAD DEPENDENT EPIMERASE/DEHYDRATASE"/>
    <property type="match status" value="1"/>
</dbReference>
<dbReference type="PANTHER" id="PTHR10366:SF564">
    <property type="entry name" value="STEROL-4-ALPHA-CARBOXYLATE 3-DEHYDROGENASE, DECARBOXYLATING"/>
    <property type="match status" value="1"/>
</dbReference>
<name>A0A0B2R9X9_GLYSO</name>
<dbReference type="GO" id="GO:0006694">
    <property type="term" value="P:steroid biosynthetic process"/>
    <property type="evidence" value="ECO:0007669"/>
    <property type="project" value="InterPro"/>
</dbReference>
<proteinExistence type="predicted"/>
<dbReference type="Pfam" id="PF01073">
    <property type="entry name" value="3Beta_HSD"/>
    <property type="match status" value="1"/>
</dbReference>